<dbReference type="InterPro" id="IPR036390">
    <property type="entry name" value="WH_DNA-bd_sf"/>
</dbReference>
<keyword evidence="3" id="KW-0614">Plasmid</keyword>
<evidence type="ECO:0000256" key="2">
    <source>
        <dbReference type="SAM" id="MobiDB-lite"/>
    </source>
</evidence>
<evidence type="ECO:0000256" key="1">
    <source>
        <dbReference type="SAM" id="Coils"/>
    </source>
</evidence>
<dbReference type="RefSeq" id="WP_012954641.1">
    <property type="nucleotide sequence ID" value="NC_013777.1"/>
</dbReference>
<dbReference type="EMBL" id="DQ183185">
    <property type="protein sequence ID" value="ABA64555.1"/>
    <property type="molecule type" value="Genomic_DNA"/>
</dbReference>
<name>A5GXX7_SACS2</name>
<dbReference type="SUPFAM" id="SSF52540">
    <property type="entry name" value="P-loop containing nucleoside triphosphate hydrolases"/>
    <property type="match status" value="1"/>
</dbReference>
<protein>
    <submittedName>
        <fullName evidence="3">Uncharacterized protein</fullName>
    </submittedName>
</protein>
<dbReference type="InterPro" id="IPR036388">
    <property type="entry name" value="WH-like_DNA-bd_sf"/>
</dbReference>
<accession>A5GXX7</accession>
<proteinExistence type="predicted"/>
<feature type="coiled-coil region" evidence="1">
    <location>
        <begin position="174"/>
        <end position="201"/>
    </location>
</feature>
<feature type="region of interest" description="Disordered" evidence="2">
    <location>
        <begin position="48"/>
        <end position="77"/>
    </location>
</feature>
<reference evidence="3" key="1">
    <citation type="journal article" date="2007" name="Virology">
        <title>A novel Sulfolobus non-conjugative extrachromosomal genetic element capable of integration into the host genome and spreading in the presence of a fusellovirus.</title>
        <authorList>
            <person name="Wang Y."/>
            <person name="Duan Z."/>
            <person name="Zhu H."/>
            <person name="Guo X."/>
            <person name="Wang Z."/>
            <person name="Zhou J."/>
            <person name="She Q."/>
            <person name="Huang L."/>
        </authorList>
    </citation>
    <scope>NUCLEOTIDE SEQUENCE</scope>
    <source>
        <strain evidence="3">P2</strain>
        <plasmid evidence="3">pSSVi</plasmid>
    </source>
</reference>
<geneLocation type="plasmid" evidence="3">
    <name>pSSVi</name>
</geneLocation>
<organism evidence="3">
    <name type="scientific">Saccharolobus solfataricus (strain ATCC 35092 / DSM 1617 / JCM 11322 / P2)</name>
    <name type="common">Sulfolobus solfataricus</name>
    <dbReference type="NCBI Taxonomy" id="273057"/>
    <lineage>
        <taxon>Archaea</taxon>
        <taxon>Thermoproteota</taxon>
        <taxon>Thermoprotei</taxon>
        <taxon>Sulfolobales</taxon>
        <taxon>Sulfolobaceae</taxon>
        <taxon>Saccharolobus</taxon>
    </lineage>
</organism>
<dbReference type="AlphaFoldDB" id="A5GXX7"/>
<dbReference type="Gene3D" id="3.40.50.300">
    <property type="entry name" value="P-loop containing nucleotide triphosphate hydrolases"/>
    <property type="match status" value="1"/>
</dbReference>
<feature type="compositionally biased region" description="Polar residues" evidence="2">
    <location>
        <begin position="48"/>
        <end position="66"/>
    </location>
</feature>
<dbReference type="InterPro" id="IPR027417">
    <property type="entry name" value="P-loop_NTPase"/>
</dbReference>
<dbReference type="SUPFAM" id="SSF46785">
    <property type="entry name" value="Winged helix' DNA-binding domain"/>
    <property type="match status" value="1"/>
</dbReference>
<evidence type="ECO:0000313" key="3">
    <source>
        <dbReference type="EMBL" id="ABA64555.1"/>
    </source>
</evidence>
<sequence length="735" mass="84680">MVVLKKTKDGHYVVVKDREINSKVNDNEREKYGENLKKNIANERNLAKLSTKSGGISPDSPESTVTPPGETGDSGYVPPVSVDNFAFSQSRDTEKNRISATHLYRDVIKSKDGRRVTIDVYDAGEEEIVKLDKVIRRRKLKFVIQYKNIVKECIDDCSKTVSEIARAMNYSISKGNVLAKIEELREEYKEEEVSIIEYAKEKYAEKIAEIEKDPFAWILNRTKEIVGYERLKLLTFLSLVSTRLERVMGISRVHILLVGPSGAGKSSTIKSILKLAEDVTIKSTRITQNALGYLNIPSFDGYVLFIEQIDGQTMNYLRELMTEEKICTLVAEKDIETEEIKTRQVCIEGQPTVISTSVVDTIDVNREQLFNRFIKVYVKPDVNAEHIWETILERTKVEIPIEDMLIFRAWLLSRPSHAEISEDVKAKVINFMKVLSEYTREPLNRTVEIIRNLIIAVAVTRGKAKADIDDFEFVIRHFQLDILYNGLGLSERDVEFIEALPDDGSLRSQEIADRLRVSKQYAINVLKNLERKGVIEGDKIDGKTYSWWLTQLGRQIKALVNNINDDVVVMKDEKEITGIADRFFHDDNVGRRTTKDTMHTNDDRGVQNDDREINEFMAYIKQNNGVIKEFFEIVQDFDDKDKANRFIKFCVSNGYCQQLNMTDFKFTYNDNADNNDNEENLLLDVYKDLKGKQYAIKDFYSVLGDDLADKILKWAEQYGFVNRKIVDNEEYIEFL</sequence>
<dbReference type="Gene3D" id="1.10.10.10">
    <property type="entry name" value="Winged helix-like DNA-binding domain superfamily/Winged helix DNA-binding domain"/>
    <property type="match status" value="1"/>
</dbReference>
<keyword evidence="1" id="KW-0175">Coiled coil</keyword>